<name>A0ACC0AM15_CATRO</name>
<gene>
    <name evidence="1" type="ORF">M9H77_20633</name>
</gene>
<organism evidence="1 2">
    <name type="scientific">Catharanthus roseus</name>
    <name type="common">Madagascar periwinkle</name>
    <name type="synonym">Vinca rosea</name>
    <dbReference type="NCBI Taxonomy" id="4058"/>
    <lineage>
        <taxon>Eukaryota</taxon>
        <taxon>Viridiplantae</taxon>
        <taxon>Streptophyta</taxon>
        <taxon>Embryophyta</taxon>
        <taxon>Tracheophyta</taxon>
        <taxon>Spermatophyta</taxon>
        <taxon>Magnoliopsida</taxon>
        <taxon>eudicotyledons</taxon>
        <taxon>Gunneridae</taxon>
        <taxon>Pentapetalae</taxon>
        <taxon>asterids</taxon>
        <taxon>lamiids</taxon>
        <taxon>Gentianales</taxon>
        <taxon>Apocynaceae</taxon>
        <taxon>Rauvolfioideae</taxon>
        <taxon>Vinceae</taxon>
        <taxon>Catharanthinae</taxon>
        <taxon>Catharanthus</taxon>
    </lineage>
</organism>
<dbReference type="EMBL" id="CM044705">
    <property type="protein sequence ID" value="KAI5661310.1"/>
    <property type="molecule type" value="Genomic_DNA"/>
</dbReference>
<comment type="caution">
    <text evidence="1">The sequence shown here is derived from an EMBL/GenBank/DDBJ whole genome shotgun (WGS) entry which is preliminary data.</text>
</comment>
<proteinExistence type="predicted"/>
<keyword evidence="2" id="KW-1185">Reference proteome</keyword>
<evidence type="ECO:0000313" key="1">
    <source>
        <dbReference type="EMBL" id="KAI5661310.1"/>
    </source>
</evidence>
<protein>
    <submittedName>
        <fullName evidence="1">Uncharacterized protein</fullName>
    </submittedName>
</protein>
<evidence type="ECO:0000313" key="2">
    <source>
        <dbReference type="Proteomes" id="UP001060085"/>
    </source>
</evidence>
<sequence length="312" mass="33394">MATEEMLMFFIEVVEHACGMATLQIGEFASNISNGIDSYSIREPLGVCAGICPHNFPAMIPLWMFPIAVTCGNTFILKPSEKAPGACMILAELAMEAGLPNGVLNMVHGTNDIVNSICDDDNIKAVSFVGSDAAGRYIHERASASGKRIQEIVEVVMLWLVDNCLQANIGAKNFTIVMPDANVGATLNALVSAGFGAAGQRCTAISTVVFVGGSELWYLALSGIPAEEKLVERAKALEVNAGTEPSADIGPVISKQVKERISRLIQTSIDAGARLVLDGRPIVVCVCSFYPFLLSFSYLLLHSFQNIEPYTD</sequence>
<reference evidence="2" key="1">
    <citation type="journal article" date="2023" name="Nat. Plants">
        <title>Single-cell RNA sequencing provides a high-resolution roadmap for understanding the multicellular compartmentation of specialized metabolism.</title>
        <authorList>
            <person name="Sun S."/>
            <person name="Shen X."/>
            <person name="Li Y."/>
            <person name="Li Y."/>
            <person name="Wang S."/>
            <person name="Li R."/>
            <person name="Zhang H."/>
            <person name="Shen G."/>
            <person name="Guo B."/>
            <person name="Wei J."/>
            <person name="Xu J."/>
            <person name="St-Pierre B."/>
            <person name="Chen S."/>
            <person name="Sun C."/>
        </authorList>
    </citation>
    <scope>NUCLEOTIDE SEQUENCE [LARGE SCALE GENOMIC DNA]</scope>
</reference>
<dbReference type="Proteomes" id="UP001060085">
    <property type="component" value="Linkage Group LG05"/>
</dbReference>
<accession>A0ACC0AM15</accession>